<dbReference type="CDD" id="cd00180">
    <property type="entry name" value="PKc"/>
    <property type="match status" value="1"/>
</dbReference>
<dbReference type="SUPFAM" id="SSF56112">
    <property type="entry name" value="Protein kinase-like (PK-like)"/>
    <property type="match status" value="1"/>
</dbReference>
<evidence type="ECO:0000313" key="2">
    <source>
        <dbReference type="EMBL" id="KAK8836782.1"/>
    </source>
</evidence>
<proteinExistence type="predicted"/>
<dbReference type="Pfam" id="PF00069">
    <property type="entry name" value="Pkinase"/>
    <property type="match status" value="1"/>
</dbReference>
<dbReference type="Gene3D" id="1.10.510.10">
    <property type="entry name" value="Transferase(Phosphotransferase) domain 1"/>
    <property type="match status" value="1"/>
</dbReference>
<comment type="caution">
    <text evidence="2">The sequence shown here is derived from an EMBL/GenBank/DDBJ whole genome shotgun (WGS) entry which is preliminary data.</text>
</comment>
<evidence type="ECO:0000259" key="1">
    <source>
        <dbReference type="PROSITE" id="PS50011"/>
    </source>
</evidence>
<dbReference type="SMART" id="SM00671">
    <property type="entry name" value="SEL1"/>
    <property type="match status" value="12"/>
</dbReference>
<dbReference type="PANTHER" id="PTHR43628">
    <property type="entry name" value="ACTIVATOR OF C KINASE PROTEIN 1-RELATED"/>
    <property type="match status" value="1"/>
</dbReference>
<dbReference type="SUPFAM" id="SSF81901">
    <property type="entry name" value="HCP-like"/>
    <property type="match status" value="3"/>
</dbReference>
<dbReference type="Proteomes" id="UP001470230">
    <property type="component" value="Unassembled WGS sequence"/>
</dbReference>
<reference evidence="2 3" key="1">
    <citation type="submission" date="2024-04" db="EMBL/GenBank/DDBJ databases">
        <title>Tritrichomonas musculus Genome.</title>
        <authorList>
            <person name="Alves-Ferreira E."/>
            <person name="Grigg M."/>
            <person name="Lorenzi H."/>
            <person name="Galac M."/>
        </authorList>
    </citation>
    <scope>NUCLEOTIDE SEQUENCE [LARGE SCALE GENOMIC DNA]</scope>
    <source>
        <strain evidence="2 3">EAF2021</strain>
    </source>
</reference>
<dbReference type="InterPro" id="IPR052945">
    <property type="entry name" value="Mitotic_Regulator"/>
</dbReference>
<organism evidence="2 3">
    <name type="scientific">Tritrichomonas musculus</name>
    <dbReference type="NCBI Taxonomy" id="1915356"/>
    <lineage>
        <taxon>Eukaryota</taxon>
        <taxon>Metamonada</taxon>
        <taxon>Parabasalia</taxon>
        <taxon>Tritrichomonadida</taxon>
        <taxon>Tritrichomonadidae</taxon>
        <taxon>Tritrichomonas</taxon>
    </lineage>
</organism>
<dbReference type="SMART" id="SM00220">
    <property type="entry name" value="S_TKc"/>
    <property type="match status" value="1"/>
</dbReference>
<dbReference type="InterPro" id="IPR008271">
    <property type="entry name" value="Ser/Thr_kinase_AS"/>
</dbReference>
<keyword evidence="3" id="KW-1185">Reference proteome</keyword>
<evidence type="ECO:0000313" key="3">
    <source>
        <dbReference type="Proteomes" id="UP001470230"/>
    </source>
</evidence>
<dbReference type="PROSITE" id="PS00108">
    <property type="entry name" value="PROTEIN_KINASE_ST"/>
    <property type="match status" value="1"/>
</dbReference>
<protein>
    <recommendedName>
        <fullName evidence="1">Protein kinase domain-containing protein</fullName>
    </recommendedName>
</protein>
<dbReference type="Gene3D" id="1.25.40.10">
    <property type="entry name" value="Tetratricopeptide repeat domain"/>
    <property type="match status" value="3"/>
</dbReference>
<sequence>MSLSFDDFLSTLPENPIKTTNNLLDKIINKFSFKNISDLNTINETVIQSKIIIIDKYKKPENEFILVCFDYILVNINLNQFNLMNQFFKQNSDSTLYTLFRNDPTVISNIIKSNLYVDENDPIFQMEISNFSNYFSLKNPKLKKFWNVIKRPIIGFLIKKSYINSYFDRIRNYEQLFNSNNEKIEINQENYINLRLLGNGSSSSVDLIYHMEKEKVFALKIFYNENETEKLFDRENKNYLKVHHPLIARYYGSSKTGSFKSIALEYVVGNSLKSINQLNLSINDKIKIIFEMMIIIEYIHLNKLIYRDLKPNNFILNEKKSLILIDLDRMIEKKFQNSTKSFFHKYCAPEVCESDDYSFEVDIYSLGLLIYFIFFEKDPKIVFDDSFKPIQFPFHEFPTQFSKLKDMCENCTQSLPEKRPNISYLIDEFYFEFFSKIPIQIYEKNTIKSIKDVHSISFLPYWFFIAEKTDPFSIFKLGSFYDNGQFLSGLVNIGEYRERLVPLDSEKVIKYFSIAAGYNIKEAQYNLGLFYLLGLHIEHNVQKSIYFLELAAKQNYAIAQYQLGNIYNEGKYVPRDAKKAFHYLSLAADQQYEKAIYNLGNTFFREKYNNIDLKKAIHYLTIAADLNIKEAQNNLGLIYSSGYVYRDISKAIHYFTLAANQNHPHSLYNLGQMYETGEFVEKDIDKAISYYNLAADLNFAMAQYNLGIIYYYGDNGRKNVTKAIHYFTMAANNNDVLAFDILGSIYMSGKDIEKDDNKGIYYITRAANFNHPSALFKLGFYYFFGLHCSINKKKGIYYFSLAAKYGYHDANFYLGFIYFENKILSRNIEKTINYYKEASSFNNQYAKNNLAIIYKNGYDVKPNIGYAIILLKEAIKQKNDKVAMYNLANLYFYNENCNIDINKSIKLLVKSSLLNFLQSKQLLCILLLKKYDKITLNTIQNEISKYDKNFEELSNELLMIIYKYNIQNQLYFDLLFNKYQDIEFIYDLSKNPIQSSNLNITKKESHNIINVNEIFYEGFGFKI</sequence>
<dbReference type="Pfam" id="PF08238">
    <property type="entry name" value="Sel1"/>
    <property type="match status" value="11"/>
</dbReference>
<dbReference type="InterPro" id="IPR011009">
    <property type="entry name" value="Kinase-like_dom_sf"/>
</dbReference>
<dbReference type="PROSITE" id="PS50011">
    <property type="entry name" value="PROTEIN_KINASE_DOM"/>
    <property type="match status" value="1"/>
</dbReference>
<dbReference type="InterPro" id="IPR006597">
    <property type="entry name" value="Sel1-like"/>
</dbReference>
<accession>A0ABR2GS76</accession>
<gene>
    <name evidence="2" type="ORF">M9Y10_037304</name>
</gene>
<dbReference type="PANTHER" id="PTHR43628:SF1">
    <property type="entry name" value="CHITIN SYNTHASE REGULATORY FACTOR 2-RELATED"/>
    <property type="match status" value="1"/>
</dbReference>
<name>A0ABR2GS76_9EUKA</name>
<dbReference type="InterPro" id="IPR011990">
    <property type="entry name" value="TPR-like_helical_dom_sf"/>
</dbReference>
<dbReference type="EMBL" id="JAPFFF010000063">
    <property type="protein sequence ID" value="KAK8836782.1"/>
    <property type="molecule type" value="Genomic_DNA"/>
</dbReference>
<dbReference type="InterPro" id="IPR000719">
    <property type="entry name" value="Prot_kinase_dom"/>
</dbReference>
<feature type="domain" description="Protein kinase" evidence="1">
    <location>
        <begin position="191"/>
        <end position="431"/>
    </location>
</feature>